<protein>
    <submittedName>
        <fullName evidence="3">DUF4468 domain-containing protein</fullName>
    </submittedName>
</protein>
<dbReference type="RefSeq" id="WP_289836562.1">
    <property type="nucleotide sequence ID" value="NZ_JAUEIF010000009.1"/>
</dbReference>
<proteinExistence type="predicted"/>
<evidence type="ECO:0000259" key="2">
    <source>
        <dbReference type="Pfam" id="PF14730"/>
    </source>
</evidence>
<name>A0AAW7JIW8_9BACT</name>
<feature type="chain" id="PRO_5043880076" evidence="1">
    <location>
        <begin position="21"/>
        <end position="227"/>
    </location>
</feature>
<reference evidence="3" key="2">
    <citation type="submission" date="2023-08" db="EMBL/GenBank/DDBJ databases">
        <title>Identification and characterization of horizontal gene transfer across gut microbiota members of farm animals based on homology search.</title>
        <authorList>
            <person name="Schwarzerova J."/>
            <person name="Nykrynova M."/>
            <person name="Jureckova K."/>
            <person name="Cejkova D."/>
            <person name="Rychlik I."/>
        </authorList>
    </citation>
    <scope>NUCLEOTIDE SEQUENCE</scope>
    <source>
        <strain evidence="3">ET15</strain>
    </source>
</reference>
<feature type="domain" description="DUF4468" evidence="2">
    <location>
        <begin position="61"/>
        <end position="144"/>
    </location>
</feature>
<sequence>MKKFIFSFVLLCTTFISVNAQIMRAEELENYAKEKYGEKWTEAAANLGKELALDKNNSLTYTQVIDCGEKTKDQIYVMLNYWFTATFNDANSVIKLNDKEAGCIIAEGYVQNVAQHVGGMTAYNISIRPIIKVDIKDKKIRVTYTIQGYEAMQAIGGGILGAMGGGVPSYRKDTWAIEKCYPFVEKDKHKKTSSKALVMAHAYSNVLMDKIEETVKNGLVGNETEDW</sequence>
<evidence type="ECO:0000313" key="4">
    <source>
        <dbReference type="Proteomes" id="UP001168478"/>
    </source>
</evidence>
<dbReference type="Proteomes" id="UP001168478">
    <property type="component" value="Unassembled WGS sequence"/>
</dbReference>
<evidence type="ECO:0000256" key="1">
    <source>
        <dbReference type="SAM" id="SignalP"/>
    </source>
</evidence>
<keyword evidence="1" id="KW-0732">Signal</keyword>
<dbReference type="Gene3D" id="3.30.530.80">
    <property type="match status" value="1"/>
</dbReference>
<reference evidence="3" key="1">
    <citation type="submission" date="2023-06" db="EMBL/GenBank/DDBJ databases">
        <authorList>
            <person name="Zeman M."/>
            <person name="Kubasova T."/>
            <person name="Jahodarova E."/>
            <person name="Nykrynova M."/>
            <person name="Rychlik I."/>
        </authorList>
    </citation>
    <scope>NUCLEOTIDE SEQUENCE</scope>
    <source>
        <strain evidence="3">ET15</strain>
    </source>
</reference>
<gene>
    <name evidence="3" type="ORF">QVN84_09780</name>
</gene>
<dbReference type="EMBL" id="JAUEIF010000009">
    <property type="protein sequence ID" value="MDN0025803.1"/>
    <property type="molecule type" value="Genomic_DNA"/>
</dbReference>
<dbReference type="Pfam" id="PF14730">
    <property type="entry name" value="DUF4468"/>
    <property type="match status" value="1"/>
</dbReference>
<dbReference type="AlphaFoldDB" id="A0AAW7JIW8"/>
<accession>A0AAW7JIW8</accession>
<organism evidence="3 4">
    <name type="scientific">Leyella lascolaii</name>
    <dbReference type="NCBI Taxonomy" id="1776379"/>
    <lineage>
        <taxon>Bacteria</taxon>
        <taxon>Pseudomonadati</taxon>
        <taxon>Bacteroidota</taxon>
        <taxon>Bacteroidia</taxon>
        <taxon>Bacteroidales</taxon>
        <taxon>Prevotellaceae</taxon>
        <taxon>Leyella</taxon>
    </lineage>
</organism>
<dbReference type="InterPro" id="IPR027823">
    <property type="entry name" value="DUF4468"/>
</dbReference>
<comment type="caution">
    <text evidence="3">The sequence shown here is derived from an EMBL/GenBank/DDBJ whole genome shotgun (WGS) entry which is preliminary data.</text>
</comment>
<feature type="signal peptide" evidence="1">
    <location>
        <begin position="1"/>
        <end position="20"/>
    </location>
</feature>
<dbReference type="CDD" id="cd12190">
    <property type="entry name" value="Bacova_04320_like"/>
    <property type="match status" value="1"/>
</dbReference>
<evidence type="ECO:0000313" key="3">
    <source>
        <dbReference type="EMBL" id="MDN0025803.1"/>
    </source>
</evidence>